<organism evidence="1 2">
    <name type="scientific">Melia azedarach</name>
    <name type="common">Chinaberry tree</name>
    <dbReference type="NCBI Taxonomy" id="155640"/>
    <lineage>
        <taxon>Eukaryota</taxon>
        <taxon>Viridiplantae</taxon>
        <taxon>Streptophyta</taxon>
        <taxon>Embryophyta</taxon>
        <taxon>Tracheophyta</taxon>
        <taxon>Spermatophyta</taxon>
        <taxon>Magnoliopsida</taxon>
        <taxon>eudicotyledons</taxon>
        <taxon>Gunneridae</taxon>
        <taxon>Pentapetalae</taxon>
        <taxon>rosids</taxon>
        <taxon>malvids</taxon>
        <taxon>Sapindales</taxon>
        <taxon>Meliaceae</taxon>
        <taxon>Melia</taxon>
    </lineage>
</organism>
<accession>A0ACC1YTR5</accession>
<comment type="caution">
    <text evidence="1">The sequence shown here is derived from an EMBL/GenBank/DDBJ whole genome shotgun (WGS) entry which is preliminary data.</text>
</comment>
<dbReference type="Proteomes" id="UP001164539">
    <property type="component" value="Chromosome 2"/>
</dbReference>
<evidence type="ECO:0000313" key="1">
    <source>
        <dbReference type="EMBL" id="KAJ4726744.1"/>
    </source>
</evidence>
<keyword evidence="1" id="KW-0346">Stress response</keyword>
<name>A0ACC1YTR5_MELAZ</name>
<dbReference type="EMBL" id="CM051395">
    <property type="protein sequence ID" value="KAJ4726744.1"/>
    <property type="molecule type" value="Genomic_DNA"/>
</dbReference>
<evidence type="ECO:0000313" key="2">
    <source>
        <dbReference type="Proteomes" id="UP001164539"/>
    </source>
</evidence>
<keyword evidence="2" id="KW-1185">Reference proteome</keyword>
<proteinExistence type="predicted"/>
<protein>
    <submittedName>
        <fullName evidence="1">Small heat shock protein</fullName>
    </submittedName>
</protein>
<gene>
    <name evidence="1" type="ORF">OWV82_005394</name>
</gene>
<sequence>MFYQDVSGKNEKAVERKQLKIKHSMDGDTTLTTQVLAPEFSLSNVQDFSSHTPKSLPLIHLYTSPLLTPFKPSSLESPKFSAKQPSFLFVLESMAATLSMTTSSPLLSSKTRGSVAKNLAPRSVLFPSRRAGRMPAVRAQSSGEHKDTSVDVHVSNQGNQGTQMERKPRRMAVDISPFGLMDPLSPMRTMRQMLDTMDRLFEDAMLFPGRNRTAGEARAPWDIKDDENEIKMRFDMPGLSKEDVKVSVEDDVLVIKGEHKKEESGDDSWSSRSFSSYDTRLQLPENCEKDKVKAELKNGVLYISIPKTKVERKVMDVQIQ</sequence>
<reference evidence="1 2" key="1">
    <citation type="journal article" date="2023" name="Science">
        <title>Complex scaffold remodeling in plant triterpene biosynthesis.</title>
        <authorList>
            <person name="De La Pena R."/>
            <person name="Hodgson H."/>
            <person name="Liu J.C."/>
            <person name="Stephenson M.J."/>
            <person name="Martin A.C."/>
            <person name="Owen C."/>
            <person name="Harkess A."/>
            <person name="Leebens-Mack J."/>
            <person name="Jimenez L.E."/>
            <person name="Osbourn A."/>
            <person name="Sattely E.S."/>
        </authorList>
    </citation>
    <scope>NUCLEOTIDE SEQUENCE [LARGE SCALE GENOMIC DNA]</scope>
    <source>
        <strain evidence="2">cv. JPN11</strain>
        <tissue evidence="1">Leaf</tissue>
    </source>
</reference>